<name>A0AAI9SZH0_9ASCO</name>
<feature type="compositionally biased region" description="Polar residues" evidence="3">
    <location>
        <begin position="505"/>
        <end position="524"/>
    </location>
</feature>
<dbReference type="GeneID" id="73379086"/>
<keyword evidence="1 2" id="KW-0728">SH3 domain</keyword>
<feature type="compositionally biased region" description="Basic and acidic residues" evidence="3">
    <location>
        <begin position="254"/>
        <end position="306"/>
    </location>
</feature>
<dbReference type="PANTHER" id="PTHR35711">
    <property type="entry name" value="EXPRESSED PROTEIN"/>
    <property type="match status" value="1"/>
</dbReference>
<dbReference type="PRINTS" id="PR00499">
    <property type="entry name" value="P67PHOX"/>
</dbReference>
<sequence>MAEPQVPFKVKAIFDYKSDYEDDLNFTTGQIITVTAIENEEWFTGEYDNKTGMFPKNFVEILLAPQIPVSNRPVRKQEPKQEPKEEVPKREDEGASAIDNQQTSSTGQAEPPSAPSNASGFTGQAEPPSAPSNASVSTGQAEPPSAPSDASGSLHQSKTFPTKHAPMFKSEEHHSPMVPMPHTSSAKPADPYSIKKQFVAASPSSYVPKIKPRDDSRLVAHPVEESKPAEDIVRSSTFEDHRKQEEEEAGPKVSLKERIALLQKKQQEEAEREAAALKRKEERKQKHAEEKERLKHLKEQKSHETQPGDAAIDSAGVAIGEPGSEQPFDHAVRRFSNDQKLQGNKEKRQLETGEDDQREGKGKGVGEGEEGYIVGQQGEEEEEEEEKNDDNNDDEDDEDEDEDEEDEDDEELKRRKLVERMAKISGGRNMFGMMGMPQPFGAGIPSDKVKKTKAPKKANDNKTEEEKKEEENHILDQQIKSPPLVEAPFPDVPNRVPTLDPEQHSIPSIDQNPQPKFTQESSSMAEDDEPSDSDQAEVITRNDISDSYQQSHVNISDSGADEHGENSPIRLKKNRTMEVEGTGYEADEDLSDIAKSQEYTKLNATTHSSHPTPDRDSNGTNPLPNEQYVFNQSAPHPPTHQSPTTKNAPPLGSVPPVPHVPPAPPVHAVPPIPPVPASPRVRQREHPPPPPIPQHARAPPPPIPGSSPPSRAPTNVSIASPSHLQDVPSVHSHRREVRGLPSKPGDDDDDDDGDDDDDDDNNDYDNDNNDDVVAQNNVQGFSSFEKDEESEVLELVNDYSPKRQIPRSQTLGSVGEQHQKMRAPPPPPPIPGSNAPPPIPIGEPPKRAATDHFPPLMQTSTGASVGSLHGRKSTESGVTRTRSLKGSEQNQAETALEQLDFEIANIKSTSTWWLKNELPESLTSKIGVDLIYEIDSNRIHKRGGRIINYRDYYILFYDLSQLVFELEFEEQDPKNTIHLVNQFVKPSPPMRKDLLDIAHKNFGPIIVNLASQLVGKKLEDKLVNFVFESNQLKHKIISPIGNKSFGVTIYKNFNNSNVSKIDDIKSGDILWIKNGKFDSHKSLMGNKSVTLGDCFTGVIYDFDPNKDKFKVFEQDSSGVIKKESYKIGNLKSGKIRVFRPIPKEYVGL</sequence>
<feature type="compositionally biased region" description="Basic and acidic residues" evidence="3">
    <location>
        <begin position="457"/>
        <end position="474"/>
    </location>
</feature>
<keyword evidence="6" id="KW-1185">Reference proteome</keyword>
<dbReference type="GO" id="GO:0030447">
    <property type="term" value="P:filamentous growth"/>
    <property type="evidence" value="ECO:0007669"/>
    <property type="project" value="UniProtKB-ARBA"/>
</dbReference>
<evidence type="ECO:0000313" key="5">
    <source>
        <dbReference type="EMBL" id="KAI3405862.2"/>
    </source>
</evidence>
<dbReference type="Proteomes" id="UP001202479">
    <property type="component" value="Unassembled WGS sequence"/>
</dbReference>
<dbReference type="PROSITE" id="PS50002">
    <property type="entry name" value="SH3"/>
    <property type="match status" value="1"/>
</dbReference>
<evidence type="ECO:0000256" key="2">
    <source>
        <dbReference type="PROSITE-ProRule" id="PRU00192"/>
    </source>
</evidence>
<dbReference type="SUPFAM" id="SSF50044">
    <property type="entry name" value="SH3-domain"/>
    <property type="match status" value="1"/>
</dbReference>
<feature type="compositionally biased region" description="Pro residues" evidence="3">
    <location>
        <begin position="688"/>
        <end position="711"/>
    </location>
</feature>
<dbReference type="RefSeq" id="XP_049181607.1">
    <property type="nucleotide sequence ID" value="XM_049322595.1"/>
</dbReference>
<evidence type="ECO:0000313" key="6">
    <source>
        <dbReference type="Proteomes" id="UP001202479"/>
    </source>
</evidence>
<feature type="compositionally biased region" description="Polar residues" evidence="3">
    <location>
        <begin position="148"/>
        <end position="160"/>
    </location>
</feature>
<feature type="compositionally biased region" description="Acidic residues" evidence="3">
    <location>
        <begin position="746"/>
        <end position="770"/>
    </location>
</feature>
<feature type="domain" description="SH3" evidence="4">
    <location>
        <begin position="5"/>
        <end position="64"/>
    </location>
</feature>
<gene>
    <name evidence="5" type="ORF">KGF56_001469</name>
</gene>
<feature type="compositionally biased region" description="Acidic residues" evidence="3">
    <location>
        <begin position="378"/>
        <end position="410"/>
    </location>
</feature>
<feature type="compositionally biased region" description="Basic and acidic residues" evidence="3">
    <location>
        <begin position="211"/>
        <end position="245"/>
    </location>
</feature>
<organism evidence="5 6">
    <name type="scientific">Candida oxycetoniae</name>
    <dbReference type="NCBI Taxonomy" id="497107"/>
    <lineage>
        <taxon>Eukaryota</taxon>
        <taxon>Fungi</taxon>
        <taxon>Dikarya</taxon>
        <taxon>Ascomycota</taxon>
        <taxon>Saccharomycotina</taxon>
        <taxon>Pichiomycetes</taxon>
        <taxon>Debaryomycetaceae</taxon>
        <taxon>Candida/Lodderomyces clade</taxon>
        <taxon>Candida</taxon>
    </lineage>
</organism>
<accession>A0AAI9SZH0</accession>
<feature type="compositionally biased region" description="Pro residues" evidence="3">
    <location>
        <begin position="823"/>
        <end position="843"/>
    </location>
</feature>
<dbReference type="SMART" id="SM00326">
    <property type="entry name" value="SH3"/>
    <property type="match status" value="1"/>
</dbReference>
<feature type="compositionally biased region" description="Polar residues" evidence="3">
    <location>
        <begin position="618"/>
        <end position="634"/>
    </location>
</feature>
<feature type="compositionally biased region" description="Basic and acidic residues" evidence="3">
    <location>
        <begin position="75"/>
        <end position="93"/>
    </location>
</feature>
<evidence type="ECO:0000259" key="4">
    <source>
        <dbReference type="PROSITE" id="PS50002"/>
    </source>
</evidence>
<reference evidence="5" key="1">
    <citation type="journal article" date="2022" name="DNA Res.">
        <title>Genome analysis of five recently described species of the CUG-Ser clade uncovers Candida theae as a new hybrid lineage with pathogenic potential in the Candida parapsilosis species complex.</title>
        <authorList>
            <person name="Mixao V."/>
            <person name="Del Olmo V."/>
            <person name="Hegedusova E."/>
            <person name="Saus E."/>
            <person name="Pryszcz L."/>
            <person name="Cillingova A."/>
            <person name="Nosek J."/>
            <person name="Gabaldon T."/>
        </authorList>
    </citation>
    <scope>NUCLEOTIDE SEQUENCE</scope>
    <source>
        <strain evidence="5">CBS 10844</strain>
    </source>
</reference>
<feature type="compositionally biased region" description="Basic and acidic residues" evidence="3">
    <location>
        <begin position="327"/>
        <end position="351"/>
    </location>
</feature>
<feature type="compositionally biased region" description="Low complexity" evidence="3">
    <location>
        <begin position="430"/>
        <end position="443"/>
    </location>
</feature>
<feature type="compositionally biased region" description="Acidic residues" evidence="3">
    <location>
        <begin position="525"/>
        <end position="535"/>
    </location>
</feature>
<dbReference type="InterPro" id="IPR036028">
    <property type="entry name" value="SH3-like_dom_sf"/>
</dbReference>
<feature type="compositionally biased region" description="Polar residues" evidence="3">
    <location>
        <begin position="98"/>
        <end position="108"/>
    </location>
</feature>
<feature type="region of interest" description="Disordered" evidence="3">
    <location>
        <begin position="70"/>
        <end position="891"/>
    </location>
</feature>
<protein>
    <recommendedName>
        <fullName evidence="4">SH3 domain-containing protein</fullName>
    </recommendedName>
</protein>
<evidence type="ECO:0000256" key="1">
    <source>
        <dbReference type="ARBA" id="ARBA00022443"/>
    </source>
</evidence>
<feature type="compositionally biased region" description="Polar residues" evidence="3">
    <location>
        <begin position="131"/>
        <end position="140"/>
    </location>
</feature>
<feature type="compositionally biased region" description="Pro residues" evidence="3">
    <location>
        <begin position="652"/>
        <end position="677"/>
    </location>
</feature>
<dbReference type="Pfam" id="PF00018">
    <property type="entry name" value="SH3_1"/>
    <property type="match status" value="1"/>
</dbReference>
<dbReference type="PANTHER" id="PTHR35711:SF1">
    <property type="entry name" value="ECTODERMAL, ISOFORM F"/>
    <property type="match status" value="1"/>
</dbReference>
<dbReference type="AlphaFoldDB" id="A0AAI9SZH0"/>
<dbReference type="EMBL" id="JAHUZD010000027">
    <property type="protein sequence ID" value="KAI3405862.2"/>
    <property type="molecule type" value="Genomic_DNA"/>
</dbReference>
<dbReference type="InterPro" id="IPR057402">
    <property type="entry name" value="AIM3_BBC1_C"/>
</dbReference>
<comment type="caution">
    <text evidence="5">The sequence shown here is derived from an EMBL/GenBank/DDBJ whole genome shotgun (WGS) entry which is preliminary data.</text>
</comment>
<dbReference type="InterPro" id="IPR001452">
    <property type="entry name" value="SH3_domain"/>
</dbReference>
<feature type="compositionally biased region" description="Polar residues" evidence="3">
    <location>
        <begin position="545"/>
        <end position="557"/>
    </location>
</feature>
<feature type="compositionally biased region" description="Polar residues" evidence="3">
    <location>
        <begin position="875"/>
        <end position="891"/>
    </location>
</feature>
<feature type="compositionally biased region" description="Polar residues" evidence="3">
    <location>
        <begin position="714"/>
        <end position="723"/>
    </location>
</feature>
<proteinExistence type="predicted"/>
<evidence type="ECO:0000256" key="3">
    <source>
        <dbReference type="SAM" id="MobiDB-lite"/>
    </source>
</evidence>
<dbReference type="Gene3D" id="2.30.30.40">
    <property type="entry name" value="SH3 Domains"/>
    <property type="match status" value="1"/>
</dbReference>
<dbReference type="Pfam" id="PF25459">
    <property type="entry name" value="AIM3_BBC1_C"/>
    <property type="match status" value="1"/>
</dbReference>
<feature type="compositionally biased region" description="Polar residues" evidence="3">
    <location>
        <begin position="597"/>
        <end position="611"/>
    </location>
</feature>